<evidence type="ECO:0000256" key="2">
    <source>
        <dbReference type="PIRSR" id="PIRSR637460-2"/>
    </source>
</evidence>
<dbReference type="Proteomes" id="UP000433071">
    <property type="component" value="Unassembled WGS sequence"/>
</dbReference>
<gene>
    <name evidence="5" type="ORF">GJ743_14880</name>
</gene>
<dbReference type="Gene3D" id="3.40.50.1110">
    <property type="entry name" value="SGNH hydrolase"/>
    <property type="match status" value="1"/>
</dbReference>
<feature type="chain" id="PRO_5026287505" description="SGNH hydrolase-type esterase domain-containing protein" evidence="3">
    <location>
        <begin position="45"/>
        <end position="294"/>
    </location>
</feature>
<keyword evidence="6" id="KW-1185">Reference proteome</keyword>
<keyword evidence="2" id="KW-1015">Disulfide bond</keyword>
<organism evidence="5 6">
    <name type="scientific">Agromyces bracchium</name>
    <dbReference type="NCBI Taxonomy" id="88376"/>
    <lineage>
        <taxon>Bacteria</taxon>
        <taxon>Bacillati</taxon>
        <taxon>Actinomycetota</taxon>
        <taxon>Actinomycetes</taxon>
        <taxon>Micrococcales</taxon>
        <taxon>Microbacteriaceae</taxon>
        <taxon>Agromyces</taxon>
    </lineage>
</organism>
<protein>
    <recommendedName>
        <fullName evidence="4">SGNH hydrolase-type esterase domain-containing protein</fullName>
    </recommendedName>
</protein>
<feature type="disulfide bond" evidence="2">
    <location>
        <begin position="89"/>
        <end position="116"/>
    </location>
</feature>
<dbReference type="EMBL" id="WMLB01000033">
    <property type="protein sequence ID" value="MTH69652.1"/>
    <property type="molecule type" value="Genomic_DNA"/>
</dbReference>
<dbReference type="CDD" id="cd01823">
    <property type="entry name" value="SEST_like"/>
    <property type="match status" value="1"/>
</dbReference>
<dbReference type="PANTHER" id="PTHR37981">
    <property type="entry name" value="LIPASE 2"/>
    <property type="match status" value="1"/>
</dbReference>
<feature type="disulfide bond" evidence="2">
    <location>
        <begin position="157"/>
        <end position="167"/>
    </location>
</feature>
<evidence type="ECO:0000313" key="6">
    <source>
        <dbReference type="Proteomes" id="UP000433071"/>
    </source>
</evidence>
<reference evidence="5 6" key="1">
    <citation type="submission" date="2019-11" db="EMBL/GenBank/DDBJ databases">
        <title>Agromyces kandeliae sp. nov., isolated from mangrove soil.</title>
        <authorList>
            <person name="Wang R."/>
        </authorList>
    </citation>
    <scope>NUCLEOTIDE SEQUENCE [LARGE SCALE GENOMIC DNA]</scope>
    <source>
        <strain evidence="5 6">JCM 11433</strain>
    </source>
</reference>
<feature type="active site" description="Nucleophile" evidence="1">
    <location>
        <position position="73"/>
    </location>
</feature>
<evidence type="ECO:0000259" key="4">
    <source>
        <dbReference type="Pfam" id="PF13472"/>
    </source>
</evidence>
<dbReference type="PANTHER" id="PTHR37981:SF1">
    <property type="entry name" value="SGNH HYDROLASE-TYPE ESTERASE DOMAIN-CONTAINING PROTEIN"/>
    <property type="match status" value="1"/>
</dbReference>
<dbReference type="AlphaFoldDB" id="A0A6I3MC10"/>
<dbReference type="Pfam" id="PF13472">
    <property type="entry name" value="Lipase_GDSL_2"/>
    <property type="match status" value="1"/>
</dbReference>
<dbReference type="SUPFAM" id="SSF52266">
    <property type="entry name" value="SGNH hydrolase"/>
    <property type="match status" value="1"/>
</dbReference>
<dbReference type="GO" id="GO:0004806">
    <property type="term" value="F:triacylglycerol lipase activity"/>
    <property type="evidence" value="ECO:0007669"/>
    <property type="project" value="TreeGrafter"/>
</dbReference>
<feature type="domain" description="SGNH hydrolase-type esterase" evidence="4">
    <location>
        <begin position="69"/>
        <end position="284"/>
    </location>
</feature>
<feature type="active site" evidence="1">
    <location>
        <position position="276"/>
    </location>
</feature>
<proteinExistence type="predicted"/>
<keyword evidence="3" id="KW-0732">Signal</keyword>
<comment type="caution">
    <text evidence="5">The sequence shown here is derived from an EMBL/GenBank/DDBJ whole genome shotgun (WGS) entry which is preliminary data.</text>
</comment>
<name>A0A6I3MC10_9MICO</name>
<evidence type="ECO:0000256" key="3">
    <source>
        <dbReference type="SAM" id="SignalP"/>
    </source>
</evidence>
<evidence type="ECO:0000313" key="5">
    <source>
        <dbReference type="EMBL" id="MTH69652.1"/>
    </source>
</evidence>
<dbReference type="InterPro" id="IPR013830">
    <property type="entry name" value="SGNH_hydro"/>
</dbReference>
<dbReference type="InterPro" id="IPR036514">
    <property type="entry name" value="SGNH_hydro_sf"/>
</dbReference>
<accession>A0A6I3MC10</accession>
<sequence>MSKVEAVTTVSSQVERRRVALLVAALLAALALVLGAAVAGPADAASAAVATGKPDKPGGGGTTEQKYSALGDSFASGTGSGSYIDSTSCDRSSLSYPKVLDADATANVQLVAFPACSGASTAEVISSQVKSIARGTTRVTLTVGGNDLGFTNVMTWCFVITWLPGRCDSYLDTAESLISNGTIGARITSTVNAIATKVPKAKIIVTGYPLLFDPASGYANAARVNADTVALNAAIRAAAEGAGAVFVDVAGPFTGHGIGSGEPWINGFSNPDIAAHPTQAGNAAYAEAVRAVIG</sequence>
<dbReference type="InterPro" id="IPR037460">
    <property type="entry name" value="SEST-like"/>
</dbReference>
<evidence type="ECO:0000256" key="1">
    <source>
        <dbReference type="PIRSR" id="PIRSR637460-1"/>
    </source>
</evidence>
<dbReference type="GO" id="GO:0019433">
    <property type="term" value="P:triglyceride catabolic process"/>
    <property type="evidence" value="ECO:0007669"/>
    <property type="project" value="TreeGrafter"/>
</dbReference>
<dbReference type="RefSeq" id="WP_155052662.1">
    <property type="nucleotide sequence ID" value="NZ_BAAAIB010000002.1"/>
</dbReference>
<feature type="signal peptide" evidence="3">
    <location>
        <begin position="1"/>
        <end position="44"/>
    </location>
</feature>
<dbReference type="OrthoDB" id="5503950at2"/>